<reference evidence="2" key="4">
    <citation type="submission" date="2025-08" db="UniProtKB">
        <authorList>
            <consortium name="Ensembl"/>
        </authorList>
    </citation>
    <scope>IDENTIFICATION</scope>
</reference>
<evidence type="ECO:0000313" key="2">
    <source>
        <dbReference type="Ensembl" id="ENSP00000403444.2"/>
    </source>
</evidence>
<dbReference type="EMBL" id="AL358791">
    <property type="status" value="NOT_ANNOTATED_CDS"/>
    <property type="molecule type" value="Genomic_DNA"/>
</dbReference>
<dbReference type="OpenTargets" id="ENSG00000204179"/>
<dbReference type="UCSC" id="uc057tbl.1">
    <property type="organism name" value="human"/>
</dbReference>
<dbReference type="OrthoDB" id="165498at2759"/>
<gene>
    <name evidence="2" type="primary">PTPN20</name>
</gene>
<dbReference type="Ensembl" id="ENST00000437863.2">
    <property type="protein sequence ID" value="ENSP00000403444.2"/>
    <property type="gene ID" value="ENSG00000204179.11"/>
</dbReference>
<dbReference type="VEuPathDB" id="HostDB:ENSG00000204179"/>
<dbReference type="HGNC" id="HGNC:23423">
    <property type="gene designation" value="PTPN20"/>
</dbReference>
<dbReference type="Proteomes" id="UP000005640">
    <property type="component" value="Chromosome 10"/>
</dbReference>
<dbReference type="Ensembl" id="ENST00000437863.2">
    <property type="protein sequence ID" value="ENSP00000403444.2"/>
    <property type="gene ID" value="ENSG00000204179.12"/>
</dbReference>
<dbReference type="EMBL" id="BX005072">
    <property type="status" value="NOT_ANNOTATED_CDS"/>
    <property type="molecule type" value="Genomic_DNA"/>
</dbReference>
<name>A0A0A0MSU6_HUMAN</name>
<reference evidence="2" key="2">
    <citation type="journal article" date="2004" name="Nature">
        <title>The DNA sequence and comparative analysis of human chromosome 10.</title>
        <authorList>
            <person name="Deloukas P."/>
            <person name="Earthrowl M.E."/>
            <person name="Grafham D.V."/>
            <person name="Rubenfield M."/>
            <person name="French L."/>
            <person name="Steward C.A."/>
            <person name="Sims S.K."/>
            <person name="Jones M.C."/>
            <person name="Searle S."/>
            <person name="Scott C."/>
            <person name="Howe K."/>
            <person name="Hunt S.E."/>
            <person name="Andrews T.D."/>
            <person name="Gilbert J.G."/>
            <person name="Swarbreck D."/>
            <person name="Ashurst J.L."/>
            <person name="Taylor A."/>
            <person name="Battles J."/>
            <person name="Bird C.P."/>
            <person name="Ainscough R."/>
            <person name="Almeida J.P."/>
            <person name="Ashwell R.I."/>
            <person name="Ambrose K.D."/>
            <person name="Babbage A.K."/>
            <person name="Bagguley C.L."/>
            <person name="Bailey J."/>
            <person name="Banerjee R."/>
            <person name="Bates K."/>
            <person name="Beasley H."/>
            <person name="Bray-Allen S."/>
            <person name="Brown A.J."/>
            <person name="Brown J.Y."/>
            <person name="Burford D.C."/>
            <person name="Burrill W."/>
            <person name="Burton J."/>
            <person name="Cahill P."/>
            <person name="Camire D."/>
            <person name="Carter N.P."/>
            <person name="Chapman J.C."/>
            <person name="Clark S.Y."/>
            <person name="Clarke G."/>
            <person name="Clee C.M."/>
            <person name="Clegg S."/>
            <person name="Corby N."/>
            <person name="Coulson A."/>
            <person name="Dhami P."/>
            <person name="Dutta I."/>
            <person name="Dunn M."/>
            <person name="Faulkner L."/>
            <person name="Frankish A."/>
            <person name="Frankland J.A."/>
            <person name="Garner P."/>
            <person name="Garnett J."/>
            <person name="Gribble S."/>
            <person name="Griffiths C."/>
            <person name="Grocock R."/>
            <person name="Gustafson E."/>
            <person name="Hammond S."/>
            <person name="Harley J.L."/>
            <person name="Hart E."/>
            <person name="Heath P.D."/>
            <person name="Ho T.P."/>
            <person name="Hopkins B."/>
            <person name="Horne J."/>
            <person name="Howden P.J."/>
            <person name="Huckle E."/>
            <person name="Hynds C."/>
            <person name="Johnson C."/>
            <person name="Johnson D."/>
            <person name="Kana A."/>
            <person name="Kay M."/>
            <person name="Kimberley A.M."/>
            <person name="Kershaw J.K."/>
            <person name="Kokkinaki M."/>
            <person name="Laird G.K."/>
            <person name="Lawlor S."/>
            <person name="Lee H.M."/>
            <person name="Leongamornlert D.A."/>
            <person name="Laird G."/>
            <person name="Lloyd C."/>
            <person name="Lloyd D.M."/>
            <person name="Loveland J."/>
            <person name="Lovell J."/>
            <person name="McLaren S."/>
            <person name="McLay K.E."/>
            <person name="McMurray A."/>
            <person name="Mashreghi-Mohammadi M."/>
            <person name="Matthews L."/>
            <person name="Milne S."/>
            <person name="Nickerson T."/>
            <person name="Nguyen M."/>
            <person name="Overton-Larty E."/>
            <person name="Palmer S.A."/>
            <person name="Pearce A.V."/>
            <person name="Peck A.I."/>
            <person name="Pelan S."/>
            <person name="Phillimore B."/>
            <person name="Porter K."/>
            <person name="Rice C.M."/>
            <person name="Rogosin A."/>
            <person name="Ross M.T."/>
            <person name="Sarafidou T."/>
            <person name="Sehra H.K."/>
            <person name="Shownkeen R."/>
            <person name="Skuce C.D."/>
            <person name="Smith M."/>
            <person name="Standring L."/>
            <person name="Sycamore N."/>
            <person name="Tester J."/>
            <person name="Thorpe A."/>
            <person name="Torcasso W."/>
            <person name="Tracey A."/>
            <person name="Tromans A."/>
            <person name="Tsolas J."/>
            <person name="Wall M."/>
            <person name="Walsh J."/>
            <person name="Wang H."/>
            <person name="Weinstock K."/>
            <person name="West A.P."/>
            <person name="Willey D.L."/>
            <person name="Whitehead S.L."/>
            <person name="Wilming L."/>
            <person name="Wray P.W."/>
            <person name="Young L."/>
            <person name="Chen Y."/>
            <person name="Lovering R.C."/>
            <person name="Moschonas N.K."/>
            <person name="Siebert R."/>
            <person name="Fechtel K."/>
            <person name="Bentley D."/>
            <person name="Durbin R."/>
            <person name="Hubbard T."/>
            <person name="Doucette-Stamm L."/>
            <person name="Beck S."/>
            <person name="Smith D.R."/>
            <person name="Rogers J."/>
        </authorList>
    </citation>
    <scope>NUCLEOTIDE SEQUENCE [LARGE SCALE GENOMIC DNA]</scope>
</reference>
<evidence type="ECO:0000313" key="3">
    <source>
        <dbReference type="Proteomes" id="UP000005640"/>
    </source>
</evidence>
<dbReference type="Bgee" id="ENSG00000204179">
    <property type="expression patterns" value="Expressed in pons and 136 other cell types or tissues"/>
</dbReference>
<organism evidence="2 3">
    <name type="scientific">Homo sapiens</name>
    <name type="common">Human</name>
    <dbReference type="NCBI Taxonomy" id="9606"/>
    <lineage>
        <taxon>Eukaryota</taxon>
        <taxon>Metazoa</taxon>
        <taxon>Chordata</taxon>
        <taxon>Craniata</taxon>
        <taxon>Vertebrata</taxon>
        <taxon>Euteleostomi</taxon>
        <taxon>Mammalia</taxon>
        <taxon>Eutheria</taxon>
        <taxon>Euarchontoglires</taxon>
        <taxon>Primates</taxon>
        <taxon>Haplorrhini</taxon>
        <taxon>Catarrhini</taxon>
        <taxon>Hominidae</taxon>
        <taxon>Homo</taxon>
    </lineage>
</organism>
<evidence type="ECO:0000256" key="1">
    <source>
        <dbReference type="SAM" id="MobiDB-lite"/>
    </source>
</evidence>
<feature type="region of interest" description="Disordered" evidence="1">
    <location>
        <begin position="1"/>
        <end position="26"/>
    </location>
</feature>
<dbReference type="ChiTaRS" id="PTPN20">
    <property type="organism name" value="human"/>
</dbReference>
<reference evidence="2 3" key="3">
    <citation type="journal article" date="2004" name="Nature">
        <title>Finishing the euchromatic sequence of the human genome.</title>
        <authorList>
            <consortium name="International Human Genome Sequencing Consortium"/>
        </authorList>
    </citation>
    <scope>NUCLEOTIDE SEQUENCE [LARGE SCALE GENOMIC DNA]</scope>
</reference>
<dbReference type="GeneTree" id="ENSGT00940000160066"/>
<reference evidence="2" key="5">
    <citation type="submission" date="2025-09" db="UniProtKB">
        <authorList>
            <consortium name="Ensembl"/>
        </authorList>
    </citation>
    <scope>IDENTIFICATION</scope>
</reference>
<dbReference type="ExpressionAtlas" id="A0A0A0MSU6">
    <property type="expression patterns" value="baseline and differential"/>
</dbReference>
<dbReference type="HOGENOM" id="CLU_2903511_0_0_1"/>
<accession>A0A0A0MSU6</accession>
<sequence length="62" mass="6736">MWTARGPFRRDRWSSEDEEAAGPSQALSPLLSGLEHLRILVSVGGPGTNSLQIQRDNSSTSI</sequence>
<proteinExistence type="predicted"/>
<keyword evidence="3" id="KW-1185">Reference proteome</keyword>
<dbReference type="AlphaFoldDB" id="A0A0A0MSU6"/>
<protein>
    <submittedName>
        <fullName evidence="2">Protein tyrosine phosphatase non-receptor type 20</fullName>
    </submittedName>
</protein>
<reference evidence="2 3" key="1">
    <citation type="journal article" date="2001" name="Nature">
        <title>Initial sequencing and analysis of the human genome.</title>
        <authorList>
            <consortium name="International Human Genome Sequencing Consortium"/>
            <person name="Lander E.S."/>
            <person name="Linton L.M."/>
            <person name="Birren B."/>
            <person name="Nusbaum C."/>
            <person name="Zody M.C."/>
            <person name="Baldwin J."/>
            <person name="Devon K."/>
            <person name="Dewar K."/>
            <person name="Doyle M."/>
            <person name="FitzHugh W."/>
            <person name="Funke R."/>
            <person name="Gage D."/>
            <person name="Harris K."/>
            <person name="Heaford A."/>
            <person name="Howland J."/>
            <person name="Kann L."/>
            <person name="Lehoczky J."/>
            <person name="LeVine R."/>
            <person name="McEwan P."/>
            <person name="McKernan K."/>
            <person name="Meldrim J."/>
            <person name="Mesirov J.P."/>
            <person name="Miranda C."/>
            <person name="Morris W."/>
            <person name="Naylor J."/>
            <person name="Raymond C."/>
            <person name="Rosetti M."/>
            <person name="Santos R."/>
            <person name="Sheridan A."/>
            <person name="Sougnez C."/>
            <person name="Stange-Thomann N."/>
            <person name="Stojanovic N."/>
            <person name="Subramanian A."/>
            <person name="Wyman D."/>
            <person name="Rogers J."/>
            <person name="Sulston J."/>
            <person name="Ainscough R."/>
            <person name="Beck S."/>
            <person name="Bentley D."/>
            <person name="Burton J."/>
            <person name="Clee C."/>
            <person name="Carter N."/>
            <person name="Coulson A."/>
            <person name="Deadman R."/>
            <person name="Deloukas P."/>
            <person name="Dunham A."/>
            <person name="Dunham I."/>
            <person name="Durbin R."/>
            <person name="French L."/>
            <person name="Grafham D."/>
            <person name="Gregory S."/>
            <person name="Hubbard T."/>
            <person name="Humphray S."/>
            <person name="Hunt A."/>
            <person name="Jones M."/>
            <person name="Lloyd C."/>
            <person name="McMurray A."/>
            <person name="Matthews L."/>
            <person name="Mercer S."/>
            <person name="Milne S."/>
            <person name="Mullikin J.C."/>
            <person name="Mungall A."/>
            <person name="Plumb R."/>
            <person name="Ross M."/>
            <person name="Shownkeen R."/>
            <person name="Sims S."/>
            <person name="Waterston R.H."/>
            <person name="Wilson R.K."/>
            <person name="Hillier L.W."/>
            <person name="McPherson J.D."/>
            <person name="Marra M.A."/>
            <person name="Mardis E.R."/>
            <person name="Fulton L.A."/>
            <person name="Chinwalla A.T."/>
            <person name="Pepin K.H."/>
            <person name="Gish W.R."/>
            <person name="Chissoe S.L."/>
            <person name="Wendl M.C."/>
            <person name="Delehaunty K.D."/>
            <person name="Miner T.L."/>
            <person name="Delehaunty A."/>
            <person name="Kramer J.B."/>
            <person name="Cook L.L."/>
            <person name="Fulton R.S."/>
            <person name="Johnson D.L."/>
            <person name="Minx P.J."/>
            <person name="Clifton S.W."/>
            <person name="Hawkins T."/>
            <person name="Branscomb E."/>
            <person name="Predki P."/>
            <person name="Richardson P."/>
            <person name="Wenning S."/>
            <person name="Slezak T."/>
            <person name="Doggett N."/>
            <person name="Cheng J.F."/>
            <person name="Olsen A."/>
            <person name="Lucas S."/>
            <person name="Elkin C."/>
            <person name="Uberbacher E."/>
            <person name="Frazier M."/>
            <person name="Gibbs R.A."/>
            <person name="Muzny D.M."/>
            <person name="Scherer S.E."/>
            <person name="Bouck J.B."/>
            <person name="Sodergren E.J."/>
            <person name="Worley K.C."/>
            <person name="Rives C.M."/>
            <person name="Gorrell J.H."/>
            <person name="Metzker M.L."/>
            <person name="Naylor S.L."/>
            <person name="Kucherlapati R.S."/>
            <person name="Nelson D.L."/>
            <person name="Weinstock G.M."/>
            <person name="Sakaki Y."/>
            <person name="Fujiyama A."/>
            <person name="Hattori M."/>
            <person name="Yada T."/>
            <person name="Toyoda A."/>
            <person name="Itoh T."/>
            <person name="Kawagoe C."/>
            <person name="Watanabe H."/>
            <person name="Totoki Y."/>
            <person name="Taylor T."/>
            <person name="Weissenbach J."/>
            <person name="Heilig R."/>
            <person name="Saurin W."/>
            <person name="Artiguenave F."/>
            <person name="Brottier P."/>
            <person name="Bruls T."/>
            <person name="Pelletier E."/>
            <person name="Robert C."/>
            <person name="Wincker P."/>
            <person name="Smith D.R."/>
            <person name="Doucette-Stamm L."/>
            <person name="Rubenfield M."/>
            <person name="Weinstock K."/>
            <person name="Lee H.M."/>
            <person name="Dubois J."/>
            <person name="Rosenthal A."/>
            <person name="Platzer M."/>
            <person name="Nyakatura G."/>
            <person name="Taudien S."/>
            <person name="Rump A."/>
            <person name="Yang H."/>
            <person name="Yu J."/>
            <person name="Wang J."/>
            <person name="Huang G."/>
            <person name="Gu J."/>
            <person name="Hood L."/>
            <person name="Rowen L."/>
            <person name="Madan A."/>
            <person name="Qin S."/>
            <person name="Davis R.W."/>
            <person name="Federspiel N.A."/>
            <person name="Abola A.P."/>
            <person name="Proctor M.J."/>
            <person name="Myers R.M."/>
            <person name="Schmutz J."/>
            <person name="Dickson M."/>
            <person name="Grimwood J."/>
            <person name="Cox D.R."/>
            <person name="Olson M.V."/>
            <person name="Kaul R."/>
            <person name="Raymond C."/>
            <person name="Shimizu N."/>
            <person name="Kawasaki K."/>
            <person name="Minoshima S."/>
            <person name="Evans G.A."/>
            <person name="Athanasiou M."/>
            <person name="Schultz R."/>
            <person name="Roe B.A."/>
            <person name="Chen F."/>
            <person name="Pan H."/>
            <person name="Ramser J."/>
            <person name="Lehrach H."/>
            <person name="Reinhardt R."/>
            <person name="McCombie W.R."/>
            <person name="de la Bastide M."/>
            <person name="Dedhia N."/>
            <person name="Blocker H."/>
            <person name="Hornischer K."/>
            <person name="Nordsiek G."/>
            <person name="Agarwala R."/>
            <person name="Aravind L."/>
            <person name="Bailey J.A."/>
            <person name="Bateman A."/>
            <person name="Batzoglou S."/>
            <person name="Birney E."/>
            <person name="Bork P."/>
            <person name="Brown D.G."/>
            <person name="Burge C.B."/>
            <person name="Cerutti L."/>
            <person name="Chen H.C."/>
            <person name="Church D."/>
            <person name="Clamp M."/>
            <person name="Copley R.R."/>
            <person name="Doerks T."/>
            <person name="Eddy S.R."/>
            <person name="Eichler E.E."/>
            <person name="Furey T.S."/>
            <person name="Galagan J."/>
            <person name="Gilbert J.G."/>
            <person name="Harmon C."/>
            <person name="Hayashizaki Y."/>
            <person name="Haussler D."/>
            <person name="Hermjakob H."/>
            <person name="Hokamp K."/>
            <person name="Jang W."/>
            <person name="Johnson L.S."/>
            <person name="Jones T.A."/>
            <person name="Kasif S."/>
            <person name="Kaspryzk A."/>
            <person name="Kennedy S."/>
            <person name="Kent W.J."/>
            <person name="Kitts P."/>
            <person name="Koonin E.V."/>
            <person name="Korf I."/>
            <person name="Kulp D."/>
            <person name="Lancet D."/>
            <person name="Lowe T.M."/>
            <person name="McLysaght A."/>
            <person name="Mikkelsen T."/>
            <person name="Moran J.V."/>
            <person name="Mulder N."/>
            <person name="Pollara V.J."/>
            <person name="Ponting C.P."/>
            <person name="Schuler G."/>
            <person name="Schultz J."/>
            <person name="Slater G."/>
            <person name="Smit A.F."/>
            <person name="Stupka E."/>
            <person name="Szustakowski J."/>
            <person name="Thierry-Mieg D."/>
            <person name="Thierry-Mieg J."/>
            <person name="Wagner L."/>
            <person name="Wallis J."/>
            <person name="Wheeler R."/>
            <person name="Williams A."/>
            <person name="Wolf Y.I."/>
            <person name="Wolfe K.H."/>
            <person name="Yang S.P."/>
            <person name="Yeh R.F."/>
            <person name="Collins F."/>
            <person name="Guyer M.S."/>
            <person name="Peterson J."/>
            <person name="Felsenfeld A."/>
            <person name="Wetterstrand K.A."/>
            <person name="Patrinos A."/>
            <person name="Morgan M.J."/>
            <person name="de Jong P."/>
            <person name="Catanese J.J."/>
            <person name="Osoegawa K."/>
            <person name="Shizuya H."/>
            <person name="Choi S."/>
            <person name="Chen Y.J."/>
        </authorList>
    </citation>
    <scope>NUCLEOTIDE SEQUENCE [LARGE SCALE GENOMIC DNA]</scope>
</reference>